<feature type="region of interest" description="Disordered" evidence="5">
    <location>
        <begin position="419"/>
        <end position="458"/>
    </location>
</feature>
<reference evidence="7 8" key="1">
    <citation type="submission" date="2019-04" db="EMBL/GenBank/DDBJ databases">
        <title>Chromosome genome assembly for Takifugu flavidus.</title>
        <authorList>
            <person name="Xiao S."/>
        </authorList>
    </citation>
    <scope>NUCLEOTIDE SEQUENCE [LARGE SCALE GENOMIC DNA]</scope>
    <source>
        <strain evidence="7">HTHZ2018</strain>
        <tissue evidence="7">Muscle</tissue>
    </source>
</reference>
<sequence>MDTPESPSQTSLSPEEGEDEKSLPDSELLDSHDEEEDRLISDSEVVQEEDNEEMVDDDDDDEVLGRGSECEEQREEEDEVVPDFVSDLEDEEPLGESEGVGQEDGTIMLVEGDEDCPPSEQLDRETEDIEEEDRVIDTPQSPDSEHPTSFIGGKDGEKRSIYQKGMSGGSNAAELEDEDDKTKAEEREKNERMRAEVRRRAIAVSQMKDDSASVARELDEHELDYDEEVPEEPSVPPQEEDEDEEDAKAEGDAESEDKSGRKREKKIILPPKNREGKRTDGPLGPERIRRNSSKDKKKEEDDGEIDEGEIDDDDLEEGEVKDPSDRKIRPRPICRFFIKGNCTWGMNCRFIHPGVNDKGNYSLITKPDLFASNGAPPGGPHPLIPTNPWPSNGSDGEEAQKVASFFLWPCLVGYGVSKGESSGGSHPRNANWGLTGPAVEELPPPPPPPPPPVEPPVESAWERGLRHAKEVLKKATIRKEQEPDFEEKRFNVTIGEDEREFDKENEFFRERSYRIIRDDVLSSVLRVSDVLSSVLRASDVLSSVCDVLSSVLRASDVLSSVLRASDVLSSVLRASDVLSSVLRASDVLSSVLRASDVLSSVLRASDVLSSVLRASDVLSSVLRASDVLSSVLRASDVLSSVLRVSDVLSSLCEMDYRDPIYSDPYPDPYYDYEMEALWRGGHYENFRVQYTEGPLPYHYSQERERDCDPRERHRDRDRERDHRERERRQREREREREREKERMRRKEEWEKDRLKRDEKERPRMRPPREAREKKEEEEKLKTRPPLDLPPTRPVEPNLKKEAVLVMRRPDEWKDPWRRSKSPRRRPGLGSPPRGRRRHRPSGSSVSVSNSSRSSSRSSSYTGSGSSRSRSRSSSFSSYSSHSSQHSSFSGSRSRSRSFSTSPSPSPATLRNAKPKADLPPLLPKGEKPSMKKVPSPPPPLGIQGRPPKPPPDLGKPPAGARQPGGTGVSGAARPPPPREPGKPPNPRTDKKKERQEPPPHRSLSVSSVSSVSSASSGSSSARSADSDDMYADLASPVSSASSRSPTPSHPGKERGAVRERAAHARDKTRAERPPKKEESFREDRRKMDPAGISPRGGNPVHRSGPANRGVHPLHPPPGLMGPPGGRGGSGSHKDIKLTLLNKQQADKSRKRYLASEKTRPGSPPSKRMAFSPDRGRDKRIPLRPPLSPRMDRPRGQGPRPLPPQGDRYVWFGDCSSCISVTRATLT</sequence>
<feature type="zinc finger region" description="C3H1-type" evidence="4">
    <location>
        <begin position="328"/>
        <end position="355"/>
    </location>
</feature>
<feature type="compositionally biased region" description="Pro residues" evidence="5">
    <location>
        <begin position="934"/>
        <end position="954"/>
    </location>
</feature>
<dbReference type="GO" id="GO:0071011">
    <property type="term" value="C:precatalytic spliceosome"/>
    <property type="evidence" value="ECO:0007669"/>
    <property type="project" value="TreeGrafter"/>
</dbReference>
<dbReference type="InterPro" id="IPR041367">
    <property type="entry name" value="Znf-CCCH_4"/>
</dbReference>
<keyword evidence="2 4" id="KW-0863">Zinc-finger</keyword>
<feature type="compositionally biased region" description="Basic and acidic residues" evidence="5">
    <location>
        <begin position="700"/>
        <end position="781"/>
    </location>
</feature>
<feature type="compositionally biased region" description="Acidic residues" evidence="5">
    <location>
        <begin position="220"/>
        <end position="231"/>
    </location>
</feature>
<feature type="compositionally biased region" description="Low complexity" evidence="5">
    <location>
        <begin position="1002"/>
        <end position="1023"/>
    </location>
</feature>
<evidence type="ECO:0000256" key="3">
    <source>
        <dbReference type="ARBA" id="ARBA00022833"/>
    </source>
</evidence>
<dbReference type="InterPro" id="IPR000571">
    <property type="entry name" value="Znf_CCCH"/>
</dbReference>
<keyword evidence="3 4" id="KW-0862">Zinc</keyword>
<dbReference type="SMART" id="SM00356">
    <property type="entry name" value="ZnF_C3H1"/>
    <property type="match status" value="1"/>
</dbReference>
<evidence type="ECO:0000256" key="2">
    <source>
        <dbReference type="ARBA" id="ARBA00022771"/>
    </source>
</evidence>
<feature type="compositionally biased region" description="Acidic residues" evidence="5">
    <location>
        <begin position="125"/>
        <end position="134"/>
    </location>
</feature>
<feature type="compositionally biased region" description="Basic and acidic residues" evidence="5">
    <location>
        <begin position="987"/>
        <end position="999"/>
    </location>
</feature>
<feature type="compositionally biased region" description="Acidic residues" evidence="5">
    <location>
        <begin position="238"/>
        <end position="247"/>
    </location>
</feature>
<keyword evidence="8" id="KW-1185">Reference proteome</keyword>
<feature type="region of interest" description="Disordered" evidence="5">
    <location>
        <begin position="1"/>
        <end position="327"/>
    </location>
</feature>
<accession>A0A5C6P8R1</accession>
<organism evidence="7 8">
    <name type="scientific">Takifugu flavidus</name>
    <name type="common">sansaifugu</name>
    <dbReference type="NCBI Taxonomy" id="433684"/>
    <lineage>
        <taxon>Eukaryota</taxon>
        <taxon>Metazoa</taxon>
        <taxon>Chordata</taxon>
        <taxon>Craniata</taxon>
        <taxon>Vertebrata</taxon>
        <taxon>Euteleostomi</taxon>
        <taxon>Actinopterygii</taxon>
        <taxon>Neopterygii</taxon>
        <taxon>Teleostei</taxon>
        <taxon>Neoteleostei</taxon>
        <taxon>Acanthomorphata</taxon>
        <taxon>Eupercaria</taxon>
        <taxon>Tetraodontiformes</taxon>
        <taxon>Tetradontoidea</taxon>
        <taxon>Tetraodontidae</taxon>
        <taxon>Takifugu</taxon>
    </lineage>
</organism>
<feature type="compositionally biased region" description="Pro residues" evidence="5">
    <location>
        <begin position="442"/>
        <end position="455"/>
    </location>
</feature>
<feature type="compositionally biased region" description="Basic and acidic residues" evidence="5">
    <location>
        <begin position="1050"/>
        <end position="1088"/>
    </location>
</feature>
<feature type="region of interest" description="Disordered" evidence="5">
    <location>
        <begin position="697"/>
        <end position="1206"/>
    </location>
</feature>
<evidence type="ECO:0000256" key="1">
    <source>
        <dbReference type="ARBA" id="ARBA00022723"/>
    </source>
</evidence>
<feature type="compositionally biased region" description="Basic and acidic residues" evidence="5">
    <location>
        <begin position="272"/>
        <end position="300"/>
    </location>
</feature>
<evidence type="ECO:0000256" key="5">
    <source>
        <dbReference type="SAM" id="MobiDB-lite"/>
    </source>
</evidence>
<name>A0A5C6P8R1_9TELE</name>
<proteinExistence type="predicted"/>
<dbReference type="PANTHER" id="PTHR46582">
    <property type="entry name" value="ZINC FINGER CCCH DOMAIN-CONTAINING PROTEIN 18"/>
    <property type="match status" value="1"/>
</dbReference>
<dbReference type="PROSITE" id="PS50103">
    <property type="entry name" value="ZF_C3H1"/>
    <property type="match status" value="1"/>
</dbReference>
<dbReference type="InterPro" id="IPR036855">
    <property type="entry name" value="Znf_CCCH_sf"/>
</dbReference>
<evidence type="ECO:0000259" key="6">
    <source>
        <dbReference type="PROSITE" id="PS50103"/>
    </source>
</evidence>
<dbReference type="InterPro" id="IPR052647">
    <property type="entry name" value="Zinc_finger_CCCH-type"/>
</dbReference>
<dbReference type="Pfam" id="PF18044">
    <property type="entry name" value="zf-CCCH_4"/>
    <property type="match status" value="1"/>
</dbReference>
<dbReference type="GO" id="GO:0003723">
    <property type="term" value="F:RNA binding"/>
    <property type="evidence" value="ECO:0007669"/>
    <property type="project" value="TreeGrafter"/>
</dbReference>
<feature type="compositionally biased region" description="Basic and acidic residues" evidence="5">
    <location>
        <begin position="797"/>
        <end position="817"/>
    </location>
</feature>
<dbReference type="GO" id="GO:0008270">
    <property type="term" value="F:zinc ion binding"/>
    <property type="evidence" value="ECO:0007669"/>
    <property type="project" value="UniProtKB-KW"/>
</dbReference>
<feature type="compositionally biased region" description="Basic and acidic residues" evidence="5">
    <location>
        <begin position="180"/>
        <end position="199"/>
    </location>
</feature>
<dbReference type="Proteomes" id="UP000324091">
    <property type="component" value="Chromosome 13"/>
</dbReference>
<comment type="caution">
    <text evidence="7">The sequence shown here is derived from an EMBL/GenBank/DDBJ whole genome shotgun (WGS) entry which is preliminary data.</text>
</comment>
<feature type="compositionally biased region" description="Acidic residues" evidence="5">
    <location>
        <begin position="45"/>
        <end position="62"/>
    </location>
</feature>
<feature type="compositionally biased region" description="Low complexity" evidence="5">
    <location>
        <begin position="841"/>
        <end position="902"/>
    </location>
</feature>
<feature type="domain" description="C3H1-type" evidence="6">
    <location>
        <begin position="328"/>
        <end position="355"/>
    </location>
</feature>
<feature type="compositionally biased region" description="Acidic residues" evidence="5">
    <location>
        <begin position="70"/>
        <end position="95"/>
    </location>
</feature>
<feature type="compositionally biased region" description="Low complexity" evidence="5">
    <location>
        <begin position="1035"/>
        <end position="1046"/>
    </location>
</feature>
<dbReference type="Gene3D" id="4.10.1000.10">
    <property type="entry name" value="Zinc finger, CCCH-type"/>
    <property type="match status" value="1"/>
</dbReference>
<protein>
    <submittedName>
        <fullName evidence="7">Zinc finger CCCH domain-containing protein 18</fullName>
    </submittedName>
</protein>
<evidence type="ECO:0000313" key="7">
    <source>
        <dbReference type="EMBL" id="TWW76204.1"/>
    </source>
</evidence>
<feature type="compositionally biased region" description="Basic and acidic residues" evidence="5">
    <location>
        <begin position="207"/>
        <end position="219"/>
    </location>
</feature>
<feature type="compositionally biased region" description="Gly residues" evidence="5">
    <location>
        <begin position="1121"/>
        <end position="1130"/>
    </location>
</feature>
<feature type="compositionally biased region" description="Polar residues" evidence="5">
    <location>
        <begin position="1"/>
        <end position="13"/>
    </location>
</feature>
<gene>
    <name evidence="7" type="ORF">D4764_13G0008660</name>
</gene>
<evidence type="ECO:0000256" key="4">
    <source>
        <dbReference type="PROSITE-ProRule" id="PRU00723"/>
    </source>
</evidence>
<dbReference type="AlphaFoldDB" id="A0A5C6P8R1"/>
<feature type="compositionally biased region" description="Basic and acidic residues" evidence="5">
    <location>
        <begin position="318"/>
        <end position="327"/>
    </location>
</feature>
<dbReference type="SUPFAM" id="SSF90229">
    <property type="entry name" value="CCCH zinc finger"/>
    <property type="match status" value="1"/>
</dbReference>
<evidence type="ECO:0000313" key="8">
    <source>
        <dbReference type="Proteomes" id="UP000324091"/>
    </source>
</evidence>
<feature type="compositionally biased region" description="Basic and acidic residues" evidence="5">
    <location>
        <begin position="248"/>
        <end position="259"/>
    </location>
</feature>
<dbReference type="EMBL" id="RHFK02000005">
    <property type="protein sequence ID" value="TWW76204.1"/>
    <property type="molecule type" value="Genomic_DNA"/>
</dbReference>
<dbReference type="PANTHER" id="PTHR46582:SF1">
    <property type="entry name" value="ZINC FINGER CCCH DOMAIN-CONTAINING PROTEIN 18"/>
    <property type="match status" value="1"/>
</dbReference>
<feature type="compositionally biased region" description="Pro residues" evidence="5">
    <location>
        <begin position="973"/>
        <end position="986"/>
    </location>
</feature>
<feature type="compositionally biased region" description="Acidic residues" evidence="5">
    <location>
        <begin position="301"/>
        <end position="317"/>
    </location>
</feature>
<keyword evidence="1 4" id="KW-0479">Metal-binding</keyword>